<dbReference type="InterPro" id="IPR038765">
    <property type="entry name" value="Papain-like_cys_pep_sf"/>
</dbReference>
<evidence type="ECO:0000313" key="2">
    <source>
        <dbReference type="EMBL" id="KAF5761554.1"/>
    </source>
</evidence>
<evidence type="ECO:0000259" key="1">
    <source>
        <dbReference type="Pfam" id="PF00112"/>
    </source>
</evidence>
<dbReference type="GO" id="GO:0006508">
    <property type="term" value="P:proteolysis"/>
    <property type="evidence" value="ECO:0007669"/>
    <property type="project" value="InterPro"/>
</dbReference>
<dbReference type="Pfam" id="PF00112">
    <property type="entry name" value="Peptidase_C1"/>
    <property type="match status" value="1"/>
</dbReference>
<dbReference type="InterPro" id="IPR000668">
    <property type="entry name" value="Peptidase_C1A_C"/>
</dbReference>
<dbReference type="EMBL" id="MNCJ02000331">
    <property type="protein sequence ID" value="KAF5761554.1"/>
    <property type="molecule type" value="Genomic_DNA"/>
</dbReference>
<keyword evidence="3" id="KW-1185">Reference proteome</keyword>
<keyword evidence="2" id="KW-0378">Hydrolase</keyword>
<accession>A0A9K3DVK4</accession>
<dbReference type="AlphaFoldDB" id="A0A9K3DVK4"/>
<sequence length="120" mass="13673">MVVDTAAYMFMVENGGLNSDADYPYMAKDGVCDKSKVEKAYSINGYAHIEPNNENLIKAVVSRFPVTAYIRATQSQLMQYNGEILLTKGWGGMLEPCCCSCWLWHRKWCRLMVGEKLFWA</sequence>
<dbReference type="GO" id="GO:0008234">
    <property type="term" value="F:cysteine-type peptidase activity"/>
    <property type="evidence" value="ECO:0007669"/>
    <property type="project" value="InterPro"/>
</dbReference>
<dbReference type="Gramene" id="mRNA:HanXRQr2_Chr16g0766461">
    <property type="protein sequence ID" value="mRNA:HanXRQr2_Chr16g0766461"/>
    <property type="gene ID" value="HanXRQr2_Chr16g0766461"/>
</dbReference>
<proteinExistence type="predicted"/>
<reference evidence="2" key="2">
    <citation type="submission" date="2020-06" db="EMBL/GenBank/DDBJ databases">
        <title>Helianthus annuus Genome sequencing and assembly Release 2.</title>
        <authorList>
            <person name="Gouzy J."/>
            <person name="Langlade N."/>
            <person name="Munos S."/>
        </authorList>
    </citation>
    <scope>NUCLEOTIDE SEQUENCE</scope>
    <source>
        <tissue evidence="2">Leaves</tissue>
    </source>
</reference>
<evidence type="ECO:0000313" key="3">
    <source>
        <dbReference type="Proteomes" id="UP000215914"/>
    </source>
</evidence>
<feature type="domain" description="Peptidase C1A papain C-terminal" evidence="1">
    <location>
        <begin position="5"/>
        <end position="85"/>
    </location>
</feature>
<dbReference type="EC" id="3.4.22.67" evidence="2"/>
<name>A0A9K3DVK4_HELAN</name>
<protein>
    <submittedName>
        <fullName evidence="2">Zingipain</fullName>
        <ecNumber evidence="2">3.4.22.67</ecNumber>
    </submittedName>
</protein>
<dbReference type="Gene3D" id="3.90.70.10">
    <property type="entry name" value="Cysteine proteinases"/>
    <property type="match status" value="1"/>
</dbReference>
<comment type="caution">
    <text evidence="2">The sequence shown here is derived from an EMBL/GenBank/DDBJ whole genome shotgun (WGS) entry which is preliminary data.</text>
</comment>
<dbReference type="Proteomes" id="UP000215914">
    <property type="component" value="Unassembled WGS sequence"/>
</dbReference>
<dbReference type="SUPFAM" id="SSF54001">
    <property type="entry name" value="Cysteine proteinases"/>
    <property type="match status" value="1"/>
</dbReference>
<reference evidence="2" key="1">
    <citation type="journal article" date="2017" name="Nature">
        <title>The sunflower genome provides insights into oil metabolism, flowering and Asterid evolution.</title>
        <authorList>
            <person name="Badouin H."/>
            <person name="Gouzy J."/>
            <person name="Grassa C.J."/>
            <person name="Murat F."/>
            <person name="Staton S.E."/>
            <person name="Cottret L."/>
            <person name="Lelandais-Briere C."/>
            <person name="Owens G.L."/>
            <person name="Carrere S."/>
            <person name="Mayjonade B."/>
            <person name="Legrand L."/>
            <person name="Gill N."/>
            <person name="Kane N.C."/>
            <person name="Bowers J.E."/>
            <person name="Hubner S."/>
            <person name="Bellec A."/>
            <person name="Berard A."/>
            <person name="Berges H."/>
            <person name="Blanchet N."/>
            <person name="Boniface M.C."/>
            <person name="Brunel D."/>
            <person name="Catrice O."/>
            <person name="Chaidir N."/>
            <person name="Claudel C."/>
            <person name="Donnadieu C."/>
            <person name="Faraut T."/>
            <person name="Fievet G."/>
            <person name="Helmstetter N."/>
            <person name="King M."/>
            <person name="Knapp S.J."/>
            <person name="Lai Z."/>
            <person name="Le Paslier M.C."/>
            <person name="Lippi Y."/>
            <person name="Lorenzon L."/>
            <person name="Mandel J.R."/>
            <person name="Marage G."/>
            <person name="Marchand G."/>
            <person name="Marquand E."/>
            <person name="Bret-Mestries E."/>
            <person name="Morien E."/>
            <person name="Nambeesan S."/>
            <person name="Nguyen T."/>
            <person name="Pegot-Espagnet P."/>
            <person name="Pouilly N."/>
            <person name="Raftis F."/>
            <person name="Sallet E."/>
            <person name="Schiex T."/>
            <person name="Thomas J."/>
            <person name="Vandecasteele C."/>
            <person name="Vares D."/>
            <person name="Vear F."/>
            <person name="Vautrin S."/>
            <person name="Crespi M."/>
            <person name="Mangin B."/>
            <person name="Burke J.M."/>
            <person name="Salse J."/>
            <person name="Munos S."/>
            <person name="Vincourt P."/>
            <person name="Rieseberg L.H."/>
            <person name="Langlade N.B."/>
        </authorList>
    </citation>
    <scope>NUCLEOTIDE SEQUENCE</scope>
    <source>
        <tissue evidence="2">Leaves</tissue>
    </source>
</reference>
<gene>
    <name evidence="2" type="ORF">HanXRQr2_Chr16g0766461</name>
</gene>
<organism evidence="2 3">
    <name type="scientific">Helianthus annuus</name>
    <name type="common">Common sunflower</name>
    <dbReference type="NCBI Taxonomy" id="4232"/>
    <lineage>
        <taxon>Eukaryota</taxon>
        <taxon>Viridiplantae</taxon>
        <taxon>Streptophyta</taxon>
        <taxon>Embryophyta</taxon>
        <taxon>Tracheophyta</taxon>
        <taxon>Spermatophyta</taxon>
        <taxon>Magnoliopsida</taxon>
        <taxon>eudicotyledons</taxon>
        <taxon>Gunneridae</taxon>
        <taxon>Pentapetalae</taxon>
        <taxon>asterids</taxon>
        <taxon>campanulids</taxon>
        <taxon>Asterales</taxon>
        <taxon>Asteraceae</taxon>
        <taxon>Asteroideae</taxon>
        <taxon>Heliantheae alliance</taxon>
        <taxon>Heliantheae</taxon>
        <taxon>Helianthus</taxon>
    </lineage>
</organism>